<name>A0A5J9V9U3_9POAL</name>
<dbReference type="AlphaFoldDB" id="A0A5J9V9U3"/>
<evidence type="ECO:0000313" key="1">
    <source>
        <dbReference type="EMBL" id="TVU32879.1"/>
    </source>
</evidence>
<dbReference type="Gramene" id="TVU32879">
    <property type="protein sequence ID" value="TVU32879"/>
    <property type="gene ID" value="EJB05_24642"/>
</dbReference>
<protein>
    <submittedName>
        <fullName evidence="1">Uncharacterized protein</fullName>
    </submittedName>
</protein>
<gene>
    <name evidence="1" type="ORF">EJB05_24642</name>
</gene>
<dbReference type="Proteomes" id="UP000324897">
    <property type="component" value="Chromosome 1"/>
</dbReference>
<organism evidence="1 2">
    <name type="scientific">Eragrostis curvula</name>
    <name type="common">weeping love grass</name>
    <dbReference type="NCBI Taxonomy" id="38414"/>
    <lineage>
        <taxon>Eukaryota</taxon>
        <taxon>Viridiplantae</taxon>
        <taxon>Streptophyta</taxon>
        <taxon>Embryophyta</taxon>
        <taxon>Tracheophyta</taxon>
        <taxon>Spermatophyta</taxon>
        <taxon>Magnoliopsida</taxon>
        <taxon>Liliopsida</taxon>
        <taxon>Poales</taxon>
        <taxon>Poaceae</taxon>
        <taxon>PACMAD clade</taxon>
        <taxon>Chloridoideae</taxon>
        <taxon>Eragrostideae</taxon>
        <taxon>Eragrostidinae</taxon>
        <taxon>Eragrostis</taxon>
    </lineage>
</organism>
<accession>A0A5J9V9U3</accession>
<keyword evidence="2" id="KW-1185">Reference proteome</keyword>
<reference evidence="1 2" key="1">
    <citation type="journal article" date="2019" name="Sci. Rep.">
        <title>A high-quality genome of Eragrostis curvula grass provides insights into Poaceae evolution and supports new strategies to enhance forage quality.</title>
        <authorList>
            <person name="Carballo J."/>
            <person name="Santos B.A.C.M."/>
            <person name="Zappacosta D."/>
            <person name="Garbus I."/>
            <person name="Selva J.P."/>
            <person name="Gallo C.A."/>
            <person name="Diaz A."/>
            <person name="Albertini E."/>
            <person name="Caccamo M."/>
            <person name="Echenique V."/>
        </authorList>
    </citation>
    <scope>NUCLEOTIDE SEQUENCE [LARGE SCALE GENOMIC DNA]</scope>
    <source>
        <strain evidence="2">cv. Victoria</strain>
        <tissue evidence="1">Leaf</tissue>
    </source>
</reference>
<dbReference type="EMBL" id="RWGY01000011">
    <property type="protein sequence ID" value="TVU32879.1"/>
    <property type="molecule type" value="Genomic_DNA"/>
</dbReference>
<sequence length="142" mass="16231">MDVAADKSGLNGGHLDRIGLGMLSFYGSKFHWCRRQADYMQEAWRPLQQGWTGCTPSVYDHELLREIAQESNTMKSGPCYCVVDDFSYKMRRDKEVAMDALDGTQLHPRQRAGYLLVYHNIIPLKLRLNAPEPNNPPCATRE</sequence>
<proteinExistence type="predicted"/>
<evidence type="ECO:0000313" key="2">
    <source>
        <dbReference type="Proteomes" id="UP000324897"/>
    </source>
</evidence>
<comment type="caution">
    <text evidence="1">The sequence shown here is derived from an EMBL/GenBank/DDBJ whole genome shotgun (WGS) entry which is preliminary data.</text>
</comment>